<dbReference type="RefSeq" id="WP_012536235.1">
    <property type="nucleotide sequence ID" value="NZ_AP025160.1"/>
</dbReference>
<sequence length="280" mass="31204">MNEALKTAVLAILRPLVRYLIGQGWTYGALTDALKMVYVAEARRHYGKAAGRPLTDSRVSLLTGIHRKEVRRLRLLLEEHGERPMLRHGANLAAQVVAAWVSMADYADPSGQPRSLPLRSVAVPSFEELARRVKADMRPRAILDELGRVGVAQEQDGVVHLLRAAYISDLPEDQVAFLGENVGDHLRSAVHNLEGGEPFLERALYFDALPAAVLEEARPELYRMGEHLLREAHQRLNTAESPEGPQRRLRLGVYYYEEDAAAESTEEPAEEPAAEDEPHA</sequence>
<evidence type="ECO:0000313" key="3">
    <source>
        <dbReference type="Proteomes" id="UP000248886"/>
    </source>
</evidence>
<comment type="caution">
    <text evidence="2">The sequence shown here is derived from an EMBL/GenBank/DDBJ whole genome shotgun (WGS) entry which is preliminary data.</text>
</comment>
<name>A0A2W1KSL3_ACIFR</name>
<dbReference type="OMA" id="MTRPEYQ"/>
<reference evidence="2 3" key="1">
    <citation type="submission" date="2018-06" db="EMBL/GenBank/DDBJ databases">
        <title>Draft sequence of Acidithiobacillus ferrooxidans CCM 4253.</title>
        <authorList>
            <person name="Moya-Beltran A."/>
            <person name="Castro M."/>
            <person name="Covarrubias P.C."/>
            <person name="Issotta F."/>
            <person name="Janiczek O."/>
            <person name="Mandl M."/>
            <person name="Kucera J."/>
            <person name="Quatrini R."/>
        </authorList>
    </citation>
    <scope>NUCLEOTIDE SEQUENCE [LARGE SCALE GENOMIC DNA]</scope>
    <source>
        <strain evidence="2 3">CCM 4253</strain>
    </source>
</reference>
<dbReference type="Pfam" id="PF20112">
    <property type="entry name" value="DUF6502"/>
    <property type="match status" value="1"/>
</dbReference>
<protein>
    <submittedName>
        <fullName evidence="2">Uncharacterized protein</fullName>
    </submittedName>
</protein>
<dbReference type="OrthoDB" id="5297931at2"/>
<dbReference type="AlphaFoldDB" id="A0A2W1KSL3"/>
<proteinExistence type="predicted"/>
<evidence type="ECO:0000313" key="2">
    <source>
        <dbReference type="EMBL" id="PZD82311.1"/>
    </source>
</evidence>
<organism evidence="2 3">
    <name type="scientific">Acidithiobacillus ferrooxidans</name>
    <name type="common">Thiobacillus ferrooxidans</name>
    <dbReference type="NCBI Taxonomy" id="920"/>
    <lineage>
        <taxon>Bacteria</taxon>
        <taxon>Pseudomonadati</taxon>
        <taxon>Pseudomonadota</taxon>
        <taxon>Acidithiobacillia</taxon>
        <taxon>Acidithiobacillales</taxon>
        <taxon>Acidithiobacillaceae</taxon>
        <taxon>Acidithiobacillus</taxon>
    </lineage>
</organism>
<gene>
    <name evidence="2" type="ORF">DN052_04600</name>
</gene>
<dbReference type="Proteomes" id="UP000248886">
    <property type="component" value="Unassembled WGS sequence"/>
</dbReference>
<evidence type="ECO:0000256" key="1">
    <source>
        <dbReference type="SAM" id="MobiDB-lite"/>
    </source>
</evidence>
<accession>A0A2W1KSL3</accession>
<dbReference type="GeneID" id="65279964"/>
<feature type="region of interest" description="Disordered" evidence="1">
    <location>
        <begin position="259"/>
        <end position="280"/>
    </location>
</feature>
<dbReference type="EMBL" id="QKQP01000001">
    <property type="protein sequence ID" value="PZD82311.1"/>
    <property type="molecule type" value="Genomic_DNA"/>
</dbReference>
<dbReference type="InterPro" id="IPR045445">
    <property type="entry name" value="DUF6502"/>
</dbReference>